<dbReference type="PANTHER" id="PTHR33908:SF11">
    <property type="entry name" value="MEMBRANE PROTEIN"/>
    <property type="match status" value="1"/>
</dbReference>
<dbReference type="Pfam" id="PF13231">
    <property type="entry name" value="PMT_2"/>
    <property type="match status" value="1"/>
</dbReference>
<dbReference type="GO" id="GO:0005886">
    <property type="term" value="C:plasma membrane"/>
    <property type="evidence" value="ECO:0007669"/>
    <property type="project" value="UniProtKB-SubCell"/>
</dbReference>
<dbReference type="Proteomes" id="UP001139000">
    <property type="component" value="Unassembled WGS sequence"/>
</dbReference>
<sequence>MSGNVGSNDAVVLYVCNFHPKAPEIPGQKFTIMRDVEPVLQRYFPWLLIIGIALNVPGLWLEIIEPDGALYATIAKRMVLHRDWINLWGHGQDWLDKPHFPFWMAAISYSFFGITSFAYKFPAFLFWLLGLYYTFLTARDLFNVSVARISVLISAVALHSTLANFDVRAEPYLTTCIIAAVWHMLGVYQKKSGLHIVAAALFSACAIMTKGIFVLLTIGGGWVLFWIFTSQWQQFINYRWWVMLFLCLLFITPELYSLYAQFDLHPEKVVFGKTGVSGLKFFFWDSQFGRFFNTGPIKGSGNVTFFMHTTLWAFLPWSVGLVGGIVYLIRFDTNRAAVRWTIYGSTLLTFILFSLSRFQLPHYILILFPYFSIITGYFLYQKSKHVQLHILAKFQQALVFIAAIAVIALLYFTGLKNEWLATGVTCLIVAIVNIIPFQNSLQRILYNGYAMAAIIYIFLFLFFYPFLLQFQSGRSAARTIWENEPTPPVAIYKSLSHSLEFYAPGEVMILPSSEKLSAFLTRTPCYIYTSPELADSLLKSGLKADVLATPAYFRITKLKSGFLNKDTRNRMLEKMSLLYVR</sequence>
<keyword evidence="3 10" id="KW-0328">Glycosyltransferase</keyword>
<feature type="transmembrane region" description="Helical" evidence="8">
    <location>
        <begin position="449"/>
        <end position="468"/>
    </location>
</feature>
<keyword evidence="5 8" id="KW-0812">Transmembrane</keyword>
<dbReference type="RefSeq" id="WP_234656581.1">
    <property type="nucleotide sequence ID" value="NZ_CP094997.1"/>
</dbReference>
<feature type="transmembrane region" description="Helical" evidence="8">
    <location>
        <begin position="43"/>
        <end position="61"/>
    </location>
</feature>
<comment type="subcellular location">
    <subcellularLocation>
        <location evidence="1">Cell membrane</location>
        <topology evidence="1">Multi-pass membrane protein</topology>
    </subcellularLocation>
</comment>
<feature type="transmembrane region" description="Helical" evidence="8">
    <location>
        <begin position="336"/>
        <end position="356"/>
    </location>
</feature>
<dbReference type="PANTHER" id="PTHR33908">
    <property type="entry name" value="MANNOSYLTRANSFERASE YKCB-RELATED"/>
    <property type="match status" value="1"/>
</dbReference>
<evidence type="ECO:0000313" key="11">
    <source>
        <dbReference type="Proteomes" id="UP001139000"/>
    </source>
</evidence>
<gene>
    <name evidence="10" type="ORF">LXM26_19100</name>
</gene>
<accession>A0A9X1TMK6</accession>
<evidence type="ECO:0000256" key="1">
    <source>
        <dbReference type="ARBA" id="ARBA00004651"/>
    </source>
</evidence>
<feature type="transmembrane region" description="Helical" evidence="8">
    <location>
        <begin position="102"/>
        <end position="129"/>
    </location>
</feature>
<dbReference type="EMBL" id="JAJTTC010000005">
    <property type="protein sequence ID" value="MCF0063628.1"/>
    <property type="molecule type" value="Genomic_DNA"/>
</dbReference>
<feature type="transmembrane region" description="Helical" evidence="8">
    <location>
        <begin position="240"/>
        <end position="259"/>
    </location>
</feature>
<evidence type="ECO:0000256" key="4">
    <source>
        <dbReference type="ARBA" id="ARBA00022679"/>
    </source>
</evidence>
<dbReference type="GO" id="GO:0016763">
    <property type="term" value="F:pentosyltransferase activity"/>
    <property type="evidence" value="ECO:0007669"/>
    <property type="project" value="TreeGrafter"/>
</dbReference>
<feature type="transmembrane region" description="Helical" evidence="8">
    <location>
        <begin position="195"/>
        <end position="228"/>
    </location>
</feature>
<organism evidence="10 11">
    <name type="scientific">Dyadobacter chenwenxiniae</name>
    <dbReference type="NCBI Taxonomy" id="2906456"/>
    <lineage>
        <taxon>Bacteria</taxon>
        <taxon>Pseudomonadati</taxon>
        <taxon>Bacteroidota</taxon>
        <taxon>Cytophagia</taxon>
        <taxon>Cytophagales</taxon>
        <taxon>Spirosomataceae</taxon>
        <taxon>Dyadobacter</taxon>
    </lineage>
</organism>
<feature type="transmembrane region" description="Helical" evidence="8">
    <location>
        <begin position="311"/>
        <end position="329"/>
    </location>
</feature>
<feature type="transmembrane region" description="Helical" evidence="8">
    <location>
        <begin position="419"/>
        <end position="437"/>
    </location>
</feature>
<keyword evidence="2" id="KW-1003">Cell membrane</keyword>
<evidence type="ECO:0000256" key="5">
    <source>
        <dbReference type="ARBA" id="ARBA00022692"/>
    </source>
</evidence>
<dbReference type="EC" id="2.4.-.-" evidence="10"/>
<protein>
    <submittedName>
        <fullName evidence="10">Glycosyltransferase family 39 protein</fullName>
        <ecNumber evidence="10">2.4.-.-</ecNumber>
    </submittedName>
</protein>
<comment type="caution">
    <text evidence="10">The sequence shown here is derived from an EMBL/GenBank/DDBJ whole genome shotgun (WGS) entry which is preliminary data.</text>
</comment>
<feature type="transmembrane region" description="Helical" evidence="8">
    <location>
        <begin position="141"/>
        <end position="159"/>
    </location>
</feature>
<keyword evidence="7 8" id="KW-0472">Membrane</keyword>
<reference evidence="10" key="1">
    <citation type="submission" date="2021-12" db="EMBL/GenBank/DDBJ databases">
        <title>Novel species in genus Dyadobacter.</title>
        <authorList>
            <person name="Ma C."/>
        </authorList>
    </citation>
    <scope>NUCLEOTIDE SEQUENCE</scope>
    <source>
        <strain evidence="10">LJ419</strain>
    </source>
</reference>
<evidence type="ECO:0000256" key="2">
    <source>
        <dbReference type="ARBA" id="ARBA00022475"/>
    </source>
</evidence>
<dbReference type="GO" id="GO:0009103">
    <property type="term" value="P:lipopolysaccharide biosynthetic process"/>
    <property type="evidence" value="ECO:0007669"/>
    <property type="project" value="UniProtKB-ARBA"/>
</dbReference>
<evidence type="ECO:0000256" key="8">
    <source>
        <dbReference type="SAM" id="Phobius"/>
    </source>
</evidence>
<evidence type="ECO:0000259" key="9">
    <source>
        <dbReference type="Pfam" id="PF13231"/>
    </source>
</evidence>
<evidence type="ECO:0000256" key="7">
    <source>
        <dbReference type="ARBA" id="ARBA00023136"/>
    </source>
</evidence>
<evidence type="ECO:0000313" key="10">
    <source>
        <dbReference type="EMBL" id="MCF0063628.1"/>
    </source>
</evidence>
<feature type="transmembrane region" description="Helical" evidence="8">
    <location>
        <begin position="362"/>
        <end position="380"/>
    </location>
</feature>
<dbReference type="AlphaFoldDB" id="A0A9X1TMK6"/>
<keyword evidence="11" id="KW-1185">Reference proteome</keyword>
<keyword evidence="4 10" id="KW-0808">Transferase</keyword>
<keyword evidence="6 8" id="KW-1133">Transmembrane helix</keyword>
<feature type="domain" description="Glycosyltransferase RgtA/B/C/D-like" evidence="9">
    <location>
        <begin position="96"/>
        <end position="256"/>
    </location>
</feature>
<name>A0A9X1TMK6_9BACT</name>
<dbReference type="InterPro" id="IPR050297">
    <property type="entry name" value="LipidA_mod_glycosyltrf_83"/>
</dbReference>
<dbReference type="InterPro" id="IPR038731">
    <property type="entry name" value="RgtA/B/C-like"/>
</dbReference>
<evidence type="ECO:0000256" key="6">
    <source>
        <dbReference type="ARBA" id="ARBA00022989"/>
    </source>
</evidence>
<feature type="transmembrane region" description="Helical" evidence="8">
    <location>
        <begin position="392"/>
        <end position="413"/>
    </location>
</feature>
<evidence type="ECO:0000256" key="3">
    <source>
        <dbReference type="ARBA" id="ARBA00022676"/>
    </source>
</evidence>
<proteinExistence type="predicted"/>